<proteinExistence type="predicted"/>
<dbReference type="InterPro" id="IPR013536">
    <property type="entry name" value="WLM_dom"/>
</dbReference>
<feature type="region of interest" description="Disordered" evidence="1">
    <location>
        <begin position="541"/>
        <end position="572"/>
    </location>
</feature>
<dbReference type="GO" id="GO:0005634">
    <property type="term" value="C:nucleus"/>
    <property type="evidence" value="ECO:0007669"/>
    <property type="project" value="TreeGrafter"/>
</dbReference>
<evidence type="ECO:0000313" key="2">
    <source>
        <dbReference type="EMBL" id="KAE8265625.1"/>
    </source>
</evidence>
<feature type="compositionally biased region" description="Low complexity" evidence="1">
    <location>
        <begin position="219"/>
        <end position="229"/>
    </location>
</feature>
<dbReference type="PROSITE" id="PS51397">
    <property type="entry name" value="WLM"/>
    <property type="match status" value="1"/>
</dbReference>
<evidence type="ECO:0000256" key="1">
    <source>
        <dbReference type="SAM" id="MobiDB-lite"/>
    </source>
</evidence>
<dbReference type="Pfam" id="PF08325">
    <property type="entry name" value="WLM"/>
    <property type="match status" value="1"/>
</dbReference>
<name>A0A177UZW8_9BASI</name>
<protein>
    <submittedName>
        <fullName evidence="2">Uncharacterized protein</fullName>
    </submittedName>
</protein>
<dbReference type="GO" id="GO:0008237">
    <property type="term" value="F:metallopeptidase activity"/>
    <property type="evidence" value="ECO:0007669"/>
    <property type="project" value="TreeGrafter"/>
</dbReference>
<dbReference type="Proteomes" id="UP000077671">
    <property type="component" value="Unassembled WGS sequence"/>
</dbReference>
<dbReference type="AlphaFoldDB" id="A0A177UZW8"/>
<dbReference type="PANTHER" id="PTHR46622:SF1">
    <property type="entry name" value="DNA-DEPENDENT METALLOPROTEASE WSS1"/>
    <property type="match status" value="1"/>
</dbReference>
<gene>
    <name evidence="2" type="ORF">A4X03_0g151</name>
</gene>
<reference evidence="2" key="1">
    <citation type="submission" date="2016-04" db="EMBL/GenBank/DDBJ databases">
        <authorList>
            <person name="Nguyen H.D."/>
            <person name="Kesanakurti P."/>
            <person name="Cullis J."/>
            <person name="Levesque C.A."/>
            <person name="Hambleton S."/>
        </authorList>
    </citation>
    <scope>NUCLEOTIDE SEQUENCE</scope>
    <source>
        <strain evidence="2">DAOMC 238032</strain>
    </source>
</reference>
<dbReference type="EMBL" id="LWDD02000007">
    <property type="protein sequence ID" value="KAE8265625.1"/>
    <property type="molecule type" value="Genomic_DNA"/>
</dbReference>
<feature type="region of interest" description="Disordered" evidence="1">
    <location>
        <begin position="372"/>
        <end position="391"/>
    </location>
</feature>
<comment type="caution">
    <text evidence="2">The sequence shown here is derived from an EMBL/GenBank/DDBJ whole genome shotgun (WGS) entry which is preliminary data.</text>
</comment>
<organism evidence="2 3">
    <name type="scientific">Tilletia caries</name>
    <name type="common">wheat bunt fungus</name>
    <dbReference type="NCBI Taxonomy" id="13290"/>
    <lineage>
        <taxon>Eukaryota</taxon>
        <taxon>Fungi</taxon>
        <taxon>Dikarya</taxon>
        <taxon>Basidiomycota</taxon>
        <taxon>Ustilaginomycotina</taxon>
        <taxon>Exobasidiomycetes</taxon>
        <taxon>Tilletiales</taxon>
        <taxon>Tilletiaceae</taxon>
        <taxon>Tilletia</taxon>
    </lineage>
</organism>
<feature type="compositionally biased region" description="Polar residues" evidence="1">
    <location>
        <begin position="209"/>
        <end position="218"/>
    </location>
</feature>
<dbReference type="InterPro" id="IPR053000">
    <property type="entry name" value="WSS1-like_metalloprotease"/>
</dbReference>
<accession>A0A177UZW8</accession>
<feature type="region of interest" description="Disordered" evidence="1">
    <location>
        <begin position="200"/>
        <end position="237"/>
    </location>
</feature>
<dbReference type="PANTHER" id="PTHR46622">
    <property type="entry name" value="DNA-DEPENDENT METALLOPROTEASE WSS1"/>
    <property type="match status" value="1"/>
</dbReference>
<feature type="compositionally biased region" description="Low complexity" evidence="1">
    <location>
        <begin position="559"/>
        <end position="572"/>
    </location>
</feature>
<reference evidence="2" key="2">
    <citation type="journal article" date="2019" name="IMA Fungus">
        <title>Genome sequencing and comparison of five Tilletia species to identify candidate genes for the detection of regulated species infecting wheat.</title>
        <authorList>
            <person name="Nguyen H.D.T."/>
            <person name="Sultana T."/>
            <person name="Kesanakurti P."/>
            <person name="Hambleton S."/>
        </authorList>
    </citation>
    <scope>NUCLEOTIDE SEQUENCE</scope>
    <source>
        <strain evidence="2">DAOMC 238032</strain>
    </source>
</reference>
<evidence type="ECO:0000313" key="3">
    <source>
        <dbReference type="Proteomes" id="UP000077671"/>
    </source>
</evidence>
<dbReference type="GO" id="GO:0006281">
    <property type="term" value="P:DNA repair"/>
    <property type="evidence" value="ECO:0007669"/>
    <property type="project" value="TreeGrafter"/>
</dbReference>
<sequence length="603" mass="64557">MPVEGRGLYKKPPESHRFVQSIATTGPSHSASAGPYIAEYRALNRKGSEQCLQILRRTGTLVKPLMVKHGWRLPLLAEFYPNDKSLLGINVNGGQKICLRLRAPQNQDQIWDEHVVMGCMLHELTHNVRGPHDSVFYAFLDKLKDEYQSICISGWSGEGFLVPGRTLGRGMQQHVRQGMHTAVAADMAEERRRRALLGLDSAPRRLGGASSSSTNITPAQRATEAAATRRAQKDSAQCPCASAADLAQVERETDEREEREGVEILEVRPGGREAEEDRAAADFLLQKVVWNADAGPSSKKQEVKLESSSIIKPQSASVSGKRPLSAIGSSAGATQAGAITIADDSSGSSIEEGGDNLDDDIQLIATKIKRKLSQPPLPPDTRKLLQRSSEGAPSMKLLKPAMWKRLQADGGNAEADGSRSIKCTKIKHEAAVAAVEVDGLGVGAGDDKSVLHWHEPPLRILLPPAPDPLPLVCPPLPRPHPLLHVHASFTDEVHLQAGVEDIHRYLLPNGTAPQPAANLASFQSANREASSLAALKSLLPDHEVEDPGSGGGGDDSRDGAAASTSTTSGFGSSGTFWIGQSFEHSVASSPTGMTLELSFSKSV</sequence>